<evidence type="ECO:0000313" key="3">
    <source>
        <dbReference type="Proteomes" id="UP000197138"/>
    </source>
</evidence>
<dbReference type="AlphaFoldDB" id="A0A218WA55"/>
<evidence type="ECO:0000313" key="2">
    <source>
        <dbReference type="EMBL" id="OWM69338.1"/>
    </source>
</evidence>
<organism evidence="2 3">
    <name type="scientific">Punica granatum</name>
    <name type="common">Pomegranate</name>
    <dbReference type="NCBI Taxonomy" id="22663"/>
    <lineage>
        <taxon>Eukaryota</taxon>
        <taxon>Viridiplantae</taxon>
        <taxon>Streptophyta</taxon>
        <taxon>Embryophyta</taxon>
        <taxon>Tracheophyta</taxon>
        <taxon>Spermatophyta</taxon>
        <taxon>Magnoliopsida</taxon>
        <taxon>eudicotyledons</taxon>
        <taxon>Gunneridae</taxon>
        <taxon>Pentapetalae</taxon>
        <taxon>rosids</taxon>
        <taxon>malvids</taxon>
        <taxon>Myrtales</taxon>
        <taxon>Lythraceae</taxon>
        <taxon>Punica</taxon>
    </lineage>
</organism>
<reference evidence="3" key="1">
    <citation type="journal article" date="2017" name="Plant J.">
        <title>The pomegranate (Punica granatum L.) genome and the genomics of punicalagin biosynthesis.</title>
        <authorList>
            <person name="Qin G."/>
            <person name="Xu C."/>
            <person name="Ming R."/>
            <person name="Tang H."/>
            <person name="Guyot R."/>
            <person name="Kramer E.M."/>
            <person name="Hu Y."/>
            <person name="Yi X."/>
            <person name="Qi Y."/>
            <person name="Xu X."/>
            <person name="Gao Z."/>
            <person name="Pan H."/>
            <person name="Jian J."/>
            <person name="Tian Y."/>
            <person name="Yue Z."/>
            <person name="Xu Y."/>
        </authorList>
    </citation>
    <scope>NUCLEOTIDE SEQUENCE [LARGE SCALE GENOMIC DNA]</scope>
    <source>
        <strain evidence="3">cv. Dabenzi</strain>
    </source>
</reference>
<comment type="caution">
    <text evidence="2">The sequence shown here is derived from an EMBL/GenBank/DDBJ whole genome shotgun (WGS) entry which is preliminary data.</text>
</comment>
<proteinExistence type="predicted"/>
<feature type="signal peptide" evidence="1">
    <location>
        <begin position="1"/>
        <end position="19"/>
    </location>
</feature>
<dbReference type="EMBL" id="MTKT01004905">
    <property type="protein sequence ID" value="OWM69338.1"/>
    <property type="molecule type" value="Genomic_DNA"/>
</dbReference>
<name>A0A218WA55_PUNGR</name>
<evidence type="ECO:0000256" key="1">
    <source>
        <dbReference type="SAM" id="SignalP"/>
    </source>
</evidence>
<gene>
    <name evidence="2" type="ORF">CDL15_Pgr003939</name>
</gene>
<sequence>MLVAIWLTVPSSAVMWAWSSEADAVSEAGGRGALEDIEGGRCVEGALEYAGSMPAGVGGGGACAGGGWE</sequence>
<evidence type="ECO:0008006" key="4">
    <source>
        <dbReference type="Google" id="ProtNLM"/>
    </source>
</evidence>
<feature type="chain" id="PRO_5013392957" description="Secreted protein" evidence="1">
    <location>
        <begin position="20"/>
        <end position="69"/>
    </location>
</feature>
<keyword evidence="1" id="KW-0732">Signal</keyword>
<accession>A0A218WA55</accession>
<protein>
    <recommendedName>
        <fullName evidence="4">Secreted protein</fullName>
    </recommendedName>
</protein>
<dbReference type="Proteomes" id="UP000197138">
    <property type="component" value="Unassembled WGS sequence"/>
</dbReference>